<sequence>MAPFTSSLAEQLAPDLLDRFLRYVRVATQSDRDSGARPSTPGQLDLSRLLVDELRALGLDDAELLEGGYVMATLPASGWTAPGEPPVVGLIAHVDTSPDAPGDGVEPIVHRAYAGGVIELPRGGTVLDPATMPELEAARGHDVVTSSGDTLLGADDKAGVAEIMAAVAHLAAHPELPRPTLRIGFTTDEEIGQGGIHFDVERFGAGCAYTIDGSDLGELQDETFTAAEAIVTITGVDVHPGFATGKLVHAGRLAAQVLAALPSDRLTPETTSGRDGFIHPVEISGTAGEARITLIVRDFEDDLLAEHVALLRRTAEEVVGREPRARLELTVRAQYPNMRDHLAATPEVVELAERALRAEGIEPVRTPIRGGTDGSLLSARGLPTPNLFTGGHEYHSVREWASLHEMAASAATLVRLAEAWSQPAGAD</sequence>
<comment type="caution">
    <text evidence="12">The sequence shown here is derived from an EMBL/GenBank/DDBJ whole genome shotgun (WGS) entry which is preliminary data.</text>
</comment>
<dbReference type="PROSITE" id="PS00759">
    <property type="entry name" value="ARGE_DAPE_CPG2_2"/>
    <property type="match status" value="1"/>
</dbReference>
<dbReference type="GO" id="GO:0045148">
    <property type="term" value="F:tripeptide aminopeptidase activity"/>
    <property type="evidence" value="ECO:0007669"/>
    <property type="project" value="UniProtKB-EC"/>
</dbReference>
<dbReference type="RefSeq" id="WP_318599628.1">
    <property type="nucleotide sequence ID" value="NZ_JAWSTH010000077.1"/>
</dbReference>
<dbReference type="Proteomes" id="UP001284601">
    <property type="component" value="Unassembled WGS sequence"/>
</dbReference>
<evidence type="ECO:0000256" key="3">
    <source>
        <dbReference type="ARBA" id="ARBA00009692"/>
    </source>
</evidence>
<dbReference type="PIRSF" id="PIRSF037215">
    <property type="entry name" value="Peptidase_M20B"/>
    <property type="match status" value="1"/>
</dbReference>
<keyword evidence="13" id="KW-1185">Reference proteome</keyword>
<keyword evidence="5" id="KW-0645">Protease</keyword>
<dbReference type="NCBIfam" id="TIGR01882">
    <property type="entry name" value="peptidase-T"/>
    <property type="match status" value="1"/>
</dbReference>
<reference evidence="12 13" key="2">
    <citation type="submission" date="2023-10" db="EMBL/GenBank/DDBJ databases">
        <authorList>
            <person name="Han X.F."/>
        </authorList>
    </citation>
    <scope>NUCLEOTIDE SEQUENCE [LARGE SCALE GENOMIC DNA]</scope>
    <source>
        <strain evidence="12 13">KCTC 39840</strain>
    </source>
</reference>
<dbReference type="NCBIfam" id="NF003976">
    <property type="entry name" value="PRK05469.1"/>
    <property type="match status" value="1"/>
</dbReference>
<keyword evidence="9" id="KW-0482">Metalloprotease</keyword>
<dbReference type="EC" id="3.4.11.4" evidence="10"/>
<dbReference type="Pfam" id="PF07687">
    <property type="entry name" value="M20_dimer"/>
    <property type="match status" value="1"/>
</dbReference>
<evidence type="ECO:0000256" key="2">
    <source>
        <dbReference type="ARBA" id="ARBA00001947"/>
    </source>
</evidence>
<comment type="cofactor">
    <cofactor evidence="2">
        <name>Zn(2+)</name>
        <dbReference type="ChEBI" id="CHEBI:29105"/>
    </cofactor>
</comment>
<keyword evidence="4 12" id="KW-0031">Aminopeptidase</keyword>
<evidence type="ECO:0000256" key="5">
    <source>
        <dbReference type="ARBA" id="ARBA00022670"/>
    </source>
</evidence>
<dbReference type="NCBIfam" id="NF009920">
    <property type="entry name" value="PRK13381.1"/>
    <property type="match status" value="1"/>
</dbReference>
<dbReference type="SUPFAM" id="SSF55031">
    <property type="entry name" value="Bacterial exopeptidase dimerisation domain"/>
    <property type="match status" value="1"/>
</dbReference>
<evidence type="ECO:0000256" key="1">
    <source>
        <dbReference type="ARBA" id="ARBA00000870"/>
    </source>
</evidence>
<keyword evidence="8" id="KW-0862">Zinc</keyword>
<dbReference type="PROSITE" id="PS00758">
    <property type="entry name" value="ARGE_DAPE_CPG2_1"/>
    <property type="match status" value="1"/>
</dbReference>
<dbReference type="InterPro" id="IPR010161">
    <property type="entry name" value="Peptidase_M20B"/>
</dbReference>
<keyword evidence="6" id="KW-0479">Metal-binding</keyword>
<evidence type="ECO:0000256" key="7">
    <source>
        <dbReference type="ARBA" id="ARBA00022801"/>
    </source>
</evidence>
<organism evidence="12 13">
    <name type="scientific">Conexibacter stalactiti</name>
    <dbReference type="NCBI Taxonomy" id="1940611"/>
    <lineage>
        <taxon>Bacteria</taxon>
        <taxon>Bacillati</taxon>
        <taxon>Actinomycetota</taxon>
        <taxon>Thermoleophilia</taxon>
        <taxon>Solirubrobacterales</taxon>
        <taxon>Conexibacteraceae</taxon>
        <taxon>Conexibacter</taxon>
    </lineage>
</organism>
<proteinExistence type="inferred from homology"/>
<reference evidence="13" key="1">
    <citation type="submission" date="2023-07" db="EMBL/GenBank/DDBJ databases">
        <title>Conexibacter stalactiti sp. nov., isolated from stalactites in a lava cave and emended description of the genus Conexibacter.</title>
        <authorList>
            <person name="Lee S.D."/>
        </authorList>
    </citation>
    <scope>NUCLEOTIDE SEQUENCE [LARGE SCALE GENOMIC DNA]</scope>
    <source>
        <strain evidence="13">KCTC 39840</strain>
    </source>
</reference>
<comment type="catalytic activity">
    <reaction evidence="1">
        <text>Release of the N-terminal residue from a tripeptide.</text>
        <dbReference type="EC" id="3.4.11.4"/>
    </reaction>
</comment>
<dbReference type="InterPro" id="IPR002933">
    <property type="entry name" value="Peptidase_M20"/>
</dbReference>
<evidence type="ECO:0000313" key="12">
    <source>
        <dbReference type="EMBL" id="MDW5597163.1"/>
    </source>
</evidence>
<dbReference type="Gene3D" id="3.40.630.10">
    <property type="entry name" value="Zn peptidases"/>
    <property type="match status" value="1"/>
</dbReference>
<evidence type="ECO:0000256" key="8">
    <source>
        <dbReference type="ARBA" id="ARBA00022833"/>
    </source>
</evidence>
<protein>
    <recommendedName>
        <fullName evidence="10">Peptidase T</fullName>
        <ecNumber evidence="10">3.4.11.4</ecNumber>
    </recommendedName>
</protein>
<gene>
    <name evidence="12" type="primary">pepT</name>
    <name evidence="12" type="ORF">R7226_22645</name>
</gene>
<comment type="similarity">
    <text evidence="3">Belongs to the peptidase M20B family.</text>
</comment>
<evidence type="ECO:0000259" key="11">
    <source>
        <dbReference type="Pfam" id="PF07687"/>
    </source>
</evidence>
<dbReference type="Pfam" id="PF01546">
    <property type="entry name" value="Peptidase_M20"/>
    <property type="match status" value="1"/>
</dbReference>
<evidence type="ECO:0000256" key="6">
    <source>
        <dbReference type="ARBA" id="ARBA00022723"/>
    </source>
</evidence>
<dbReference type="PANTHER" id="PTHR42994">
    <property type="entry name" value="PEPTIDASE T"/>
    <property type="match status" value="1"/>
</dbReference>
<dbReference type="EMBL" id="JAWSTH010000077">
    <property type="protein sequence ID" value="MDW5597163.1"/>
    <property type="molecule type" value="Genomic_DNA"/>
</dbReference>
<evidence type="ECO:0000256" key="9">
    <source>
        <dbReference type="ARBA" id="ARBA00023049"/>
    </source>
</evidence>
<evidence type="ECO:0000256" key="4">
    <source>
        <dbReference type="ARBA" id="ARBA00022438"/>
    </source>
</evidence>
<name>A0ABU4HVC0_9ACTN</name>
<dbReference type="Gene3D" id="3.30.70.360">
    <property type="match status" value="1"/>
</dbReference>
<keyword evidence="7 12" id="KW-0378">Hydrolase</keyword>
<dbReference type="InterPro" id="IPR011650">
    <property type="entry name" value="Peptidase_M20_dimer"/>
</dbReference>
<dbReference type="InterPro" id="IPR036264">
    <property type="entry name" value="Bact_exopeptidase_dim_dom"/>
</dbReference>
<feature type="domain" description="Peptidase M20 dimerisation" evidence="11">
    <location>
        <begin position="223"/>
        <end position="315"/>
    </location>
</feature>
<evidence type="ECO:0000313" key="13">
    <source>
        <dbReference type="Proteomes" id="UP001284601"/>
    </source>
</evidence>
<dbReference type="InterPro" id="IPR001261">
    <property type="entry name" value="ArgE/DapE_CS"/>
</dbReference>
<accession>A0ABU4HVC0</accession>
<dbReference type="SUPFAM" id="SSF53187">
    <property type="entry name" value="Zn-dependent exopeptidases"/>
    <property type="match status" value="1"/>
</dbReference>
<evidence type="ECO:0000256" key="10">
    <source>
        <dbReference type="NCBIfam" id="TIGR01882"/>
    </source>
</evidence>
<dbReference type="PANTHER" id="PTHR42994:SF1">
    <property type="entry name" value="PEPTIDASE T"/>
    <property type="match status" value="1"/>
</dbReference>